<dbReference type="PROSITE" id="PS51257">
    <property type="entry name" value="PROKAR_LIPOPROTEIN"/>
    <property type="match status" value="1"/>
</dbReference>
<keyword evidence="1" id="KW-0732">Signal</keyword>
<feature type="domain" description="Cellobiose dehydrogenase-like cytochrome" evidence="2">
    <location>
        <begin position="31"/>
        <end position="219"/>
    </location>
</feature>
<organism evidence="3 4">
    <name type="scientific">Aspergillus lucknowensis</name>
    <dbReference type="NCBI Taxonomy" id="176173"/>
    <lineage>
        <taxon>Eukaryota</taxon>
        <taxon>Fungi</taxon>
        <taxon>Dikarya</taxon>
        <taxon>Ascomycota</taxon>
        <taxon>Pezizomycotina</taxon>
        <taxon>Eurotiomycetes</taxon>
        <taxon>Eurotiomycetidae</taxon>
        <taxon>Eurotiales</taxon>
        <taxon>Aspergillaceae</taxon>
        <taxon>Aspergillus</taxon>
        <taxon>Aspergillus subgen. Nidulantes</taxon>
    </lineage>
</organism>
<sequence>MKFFTRQVAALVAGYACLQVSLAQSSKPASFTEPNTGIQFDAWTVAESSLSAGLTFGVALPEDALDTDATEFIGYLSCNSANGDGSGWCGISLGGSMLDSLLLVAYPQGDNVLTSFRIASDYAMPDVYTGDAKLTQISWSVDPTGFTVLFRCQGCFSWEQDGTAGNASTSASRLLLGWAQAEENPTDGACPDDMSLMQHEGQSIWNAELDANATSSMYDSWAELARIQVPGDCGVGNRTRLRH</sequence>
<reference evidence="3 4" key="1">
    <citation type="submission" date="2024-07" db="EMBL/GenBank/DDBJ databases">
        <title>Section-level genome sequencing and comparative genomics of Aspergillus sections Usti and Cavernicolus.</title>
        <authorList>
            <consortium name="Lawrence Berkeley National Laboratory"/>
            <person name="Nybo J.L."/>
            <person name="Vesth T.C."/>
            <person name="Theobald S."/>
            <person name="Frisvad J.C."/>
            <person name="Larsen T.O."/>
            <person name="Kjaerboelling I."/>
            <person name="Rothschild-Mancinelli K."/>
            <person name="Lyhne E.K."/>
            <person name="Kogle M.E."/>
            <person name="Barry K."/>
            <person name="Clum A."/>
            <person name="Na H."/>
            <person name="Ledsgaard L."/>
            <person name="Lin J."/>
            <person name="Lipzen A."/>
            <person name="Kuo A."/>
            <person name="Riley R."/>
            <person name="Mondo S."/>
            <person name="Labutti K."/>
            <person name="Haridas S."/>
            <person name="Pangalinan J."/>
            <person name="Salamov A.A."/>
            <person name="Simmons B.A."/>
            <person name="Magnuson J.K."/>
            <person name="Chen J."/>
            <person name="Drula E."/>
            <person name="Henrissat B."/>
            <person name="Wiebenga A."/>
            <person name="Lubbers R.J."/>
            <person name="Gomes A.C."/>
            <person name="Macurrencykelacurrency M.R."/>
            <person name="Stajich J."/>
            <person name="Grigoriev I.V."/>
            <person name="Mortensen U.H."/>
            <person name="De Vries R.P."/>
            <person name="Baker S.E."/>
            <person name="Andersen M.R."/>
        </authorList>
    </citation>
    <scope>NUCLEOTIDE SEQUENCE [LARGE SCALE GENOMIC DNA]</scope>
    <source>
        <strain evidence="3 4">CBS 449.75</strain>
    </source>
</reference>
<keyword evidence="4" id="KW-1185">Reference proteome</keyword>
<evidence type="ECO:0000313" key="4">
    <source>
        <dbReference type="Proteomes" id="UP001610432"/>
    </source>
</evidence>
<evidence type="ECO:0000313" key="3">
    <source>
        <dbReference type="EMBL" id="KAL2863142.1"/>
    </source>
</evidence>
<evidence type="ECO:0000259" key="2">
    <source>
        <dbReference type="Pfam" id="PF16010"/>
    </source>
</evidence>
<dbReference type="RefSeq" id="XP_070882121.1">
    <property type="nucleotide sequence ID" value="XM_071034685.1"/>
</dbReference>
<dbReference type="PANTHER" id="PTHR47190:SF2">
    <property type="entry name" value="CELLOBIOSE DEHYDROGENASE (AFU_ORTHOLOGUE AFUA_2G17620)"/>
    <property type="match status" value="1"/>
</dbReference>
<dbReference type="Gene3D" id="2.60.40.1210">
    <property type="entry name" value="Cellobiose dehydrogenase, cytochrome domain"/>
    <property type="match status" value="1"/>
</dbReference>
<feature type="signal peptide" evidence="1">
    <location>
        <begin position="1"/>
        <end position="23"/>
    </location>
</feature>
<dbReference type="SUPFAM" id="SSF49344">
    <property type="entry name" value="CBD9-like"/>
    <property type="match status" value="1"/>
</dbReference>
<accession>A0ABR4LIC8</accession>
<feature type="chain" id="PRO_5046735176" description="Cellobiose dehydrogenase-like cytochrome domain-containing protein" evidence="1">
    <location>
        <begin position="24"/>
        <end position="243"/>
    </location>
</feature>
<protein>
    <recommendedName>
        <fullName evidence="2">Cellobiose dehydrogenase-like cytochrome domain-containing protein</fullName>
    </recommendedName>
</protein>
<dbReference type="EMBL" id="JBFXLQ010000056">
    <property type="protein sequence ID" value="KAL2863142.1"/>
    <property type="molecule type" value="Genomic_DNA"/>
</dbReference>
<dbReference type="CDD" id="cd09630">
    <property type="entry name" value="CDH_like_cytochrome"/>
    <property type="match status" value="1"/>
</dbReference>
<dbReference type="InterPro" id="IPR015920">
    <property type="entry name" value="Cellobiose_DH-like_cyt"/>
</dbReference>
<dbReference type="Proteomes" id="UP001610432">
    <property type="component" value="Unassembled WGS sequence"/>
</dbReference>
<proteinExistence type="predicted"/>
<dbReference type="InterPro" id="IPR053208">
    <property type="entry name" value="GMC_Oxidoreductase_CD"/>
</dbReference>
<comment type="caution">
    <text evidence="3">The sequence shown here is derived from an EMBL/GenBank/DDBJ whole genome shotgun (WGS) entry which is preliminary data.</text>
</comment>
<name>A0ABR4LIC8_9EURO</name>
<dbReference type="Pfam" id="PF16010">
    <property type="entry name" value="CDH-cyt"/>
    <property type="match status" value="1"/>
</dbReference>
<dbReference type="PANTHER" id="PTHR47190">
    <property type="entry name" value="DEHYDROGENASE, PUTATIVE-RELATED"/>
    <property type="match status" value="1"/>
</dbReference>
<evidence type="ECO:0000256" key="1">
    <source>
        <dbReference type="SAM" id="SignalP"/>
    </source>
</evidence>
<gene>
    <name evidence="3" type="ORF">BJX67DRAFT_390801</name>
</gene>
<dbReference type="GeneID" id="98149757"/>